<proteinExistence type="predicted"/>
<dbReference type="Gene3D" id="1.10.10.10">
    <property type="entry name" value="Winged helix-like DNA-binding domain superfamily/Winged helix DNA-binding domain"/>
    <property type="match status" value="1"/>
</dbReference>
<comment type="caution">
    <text evidence="1">The sequence shown here is derived from an EMBL/GenBank/DDBJ whole genome shotgun (WGS) entry which is preliminary data.</text>
</comment>
<accession>A0A0F9G2Y4</accession>
<sequence length="92" mass="10765">PPALCFDCWVDHWQRVEAIIDMERGHWGRVDVAMFLICQGFSREETAGRLGVSARTVHNWIRRLRKYPHEIPQWLSDRAAAGSRRTYTEAVK</sequence>
<evidence type="ECO:0000313" key="1">
    <source>
        <dbReference type="EMBL" id="KKL57737.1"/>
    </source>
</evidence>
<dbReference type="Pfam" id="PF13384">
    <property type="entry name" value="HTH_23"/>
    <property type="match status" value="1"/>
</dbReference>
<feature type="non-terminal residue" evidence="1">
    <location>
        <position position="1"/>
    </location>
</feature>
<dbReference type="AlphaFoldDB" id="A0A0F9G2Y4"/>
<gene>
    <name evidence="1" type="ORF">LCGC14_2232450</name>
</gene>
<protein>
    <submittedName>
        <fullName evidence="1">Uncharacterized protein</fullName>
    </submittedName>
</protein>
<dbReference type="InterPro" id="IPR036388">
    <property type="entry name" value="WH-like_DNA-bd_sf"/>
</dbReference>
<reference evidence="1" key="1">
    <citation type="journal article" date="2015" name="Nature">
        <title>Complex archaea that bridge the gap between prokaryotes and eukaryotes.</title>
        <authorList>
            <person name="Spang A."/>
            <person name="Saw J.H."/>
            <person name="Jorgensen S.L."/>
            <person name="Zaremba-Niedzwiedzka K."/>
            <person name="Martijn J."/>
            <person name="Lind A.E."/>
            <person name="van Eijk R."/>
            <person name="Schleper C."/>
            <person name="Guy L."/>
            <person name="Ettema T.J."/>
        </authorList>
    </citation>
    <scope>NUCLEOTIDE SEQUENCE</scope>
</reference>
<organism evidence="1">
    <name type="scientific">marine sediment metagenome</name>
    <dbReference type="NCBI Taxonomy" id="412755"/>
    <lineage>
        <taxon>unclassified sequences</taxon>
        <taxon>metagenomes</taxon>
        <taxon>ecological metagenomes</taxon>
    </lineage>
</organism>
<name>A0A0F9G2Y4_9ZZZZ</name>
<dbReference type="EMBL" id="LAZR01030064">
    <property type="protein sequence ID" value="KKL57737.1"/>
    <property type="molecule type" value="Genomic_DNA"/>
</dbReference>